<accession>A0A814ZVF5</accession>
<dbReference type="Proteomes" id="UP000663855">
    <property type="component" value="Unassembled WGS sequence"/>
</dbReference>
<proteinExistence type="predicted"/>
<dbReference type="AlphaFoldDB" id="A0A814ZVF5"/>
<evidence type="ECO:0000313" key="1">
    <source>
        <dbReference type="EMBL" id="CAF1248895.1"/>
    </source>
</evidence>
<dbReference type="Proteomes" id="UP000663834">
    <property type="component" value="Unassembled WGS sequence"/>
</dbReference>
<dbReference type="Proteomes" id="UP000663824">
    <property type="component" value="Unassembled WGS sequence"/>
</dbReference>
<evidence type="ECO:0000313" key="5">
    <source>
        <dbReference type="EMBL" id="CAF3907672.1"/>
    </source>
</evidence>
<evidence type="ECO:0000313" key="6">
    <source>
        <dbReference type="EMBL" id="CAF4021598.1"/>
    </source>
</evidence>
<evidence type="ECO:0000313" key="4">
    <source>
        <dbReference type="EMBL" id="CAF3878086.1"/>
    </source>
</evidence>
<dbReference type="Proteomes" id="UP000681967">
    <property type="component" value="Unassembled WGS sequence"/>
</dbReference>
<evidence type="ECO:0000313" key="2">
    <source>
        <dbReference type="EMBL" id="CAF1680942.1"/>
    </source>
</evidence>
<organism evidence="1 7">
    <name type="scientific">Rotaria magnacalcarata</name>
    <dbReference type="NCBI Taxonomy" id="392030"/>
    <lineage>
        <taxon>Eukaryota</taxon>
        <taxon>Metazoa</taxon>
        <taxon>Spiralia</taxon>
        <taxon>Gnathifera</taxon>
        <taxon>Rotifera</taxon>
        <taxon>Eurotatoria</taxon>
        <taxon>Bdelloidea</taxon>
        <taxon>Philodinida</taxon>
        <taxon>Philodinidae</taxon>
        <taxon>Rotaria</taxon>
    </lineage>
</organism>
<dbReference type="EMBL" id="CAJOBH010002460">
    <property type="protein sequence ID" value="CAF3907672.1"/>
    <property type="molecule type" value="Genomic_DNA"/>
</dbReference>
<dbReference type="Proteomes" id="UP000681720">
    <property type="component" value="Unassembled WGS sequence"/>
</dbReference>
<name>A0A814ZVF5_9BILA</name>
<reference evidence="1" key="1">
    <citation type="submission" date="2021-02" db="EMBL/GenBank/DDBJ databases">
        <authorList>
            <person name="Nowell W R."/>
        </authorList>
    </citation>
    <scope>NUCLEOTIDE SEQUENCE</scope>
</reference>
<dbReference type="OrthoDB" id="10049714at2759"/>
<dbReference type="EMBL" id="CAJOBJ010001420">
    <property type="protein sequence ID" value="CAF3878086.1"/>
    <property type="molecule type" value="Genomic_DNA"/>
</dbReference>
<dbReference type="Proteomes" id="UP000676336">
    <property type="component" value="Unassembled WGS sequence"/>
</dbReference>
<evidence type="ECO:0000313" key="7">
    <source>
        <dbReference type="Proteomes" id="UP000663855"/>
    </source>
</evidence>
<gene>
    <name evidence="5" type="ORF">BYL167_LOCUS8810</name>
    <name evidence="1" type="ORF">CJN711_LOCUS14385</name>
    <name evidence="4" type="ORF">GIL414_LOCUS5398</name>
    <name evidence="2" type="ORF">KQP761_LOCUS36567</name>
    <name evidence="3" type="ORF">MBJ925_LOCUS2348</name>
    <name evidence="6" type="ORF">SMN809_LOCUS13054</name>
</gene>
<evidence type="ECO:0000313" key="3">
    <source>
        <dbReference type="EMBL" id="CAF1922455.1"/>
    </source>
</evidence>
<dbReference type="EMBL" id="CAJNRE010000151">
    <property type="protein sequence ID" value="CAF1922455.1"/>
    <property type="molecule type" value="Genomic_DNA"/>
</dbReference>
<protein>
    <submittedName>
        <fullName evidence="1">Uncharacterized protein</fullName>
    </submittedName>
</protein>
<comment type="caution">
    <text evidence="1">The sequence shown here is derived from an EMBL/GenBank/DDBJ whole genome shotgun (WGS) entry which is preliminary data.</text>
</comment>
<dbReference type="EMBL" id="CAJOBI010005085">
    <property type="protein sequence ID" value="CAF4021598.1"/>
    <property type="molecule type" value="Genomic_DNA"/>
</dbReference>
<sequence>MDHIHQKRYGQITIFQKSAEDSAYSDDDGKILHGEASSSASIGFHGFQTSAEAAASIVKVGSDKWSFDVGHGSAFACATQGTEGVFCGAGAELNAVSLHHENVQARVGLDVSTGVGFSTTDVSATVGGVWVWV</sequence>
<dbReference type="EMBL" id="CAJNOW010020699">
    <property type="protein sequence ID" value="CAF1680942.1"/>
    <property type="molecule type" value="Genomic_DNA"/>
</dbReference>
<dbReference type="EMBL" id="CAJNOV010006479">
    <property type="protein sequence ID" value="CAF1248895.1"/>
    <property type="molecule type" value="Genomic_DNA"/>
</dbReference>